<evidence type="ECO:0000313" key="1">
    <source>
        <dbReference type="EMBL" id="EGF82818.1"/>
    </source>
</evidence>
<protein>
    <submittedName>
        <fullName evidence="1">Expressed protein</fullName>
    </submittedName>
</protein>
<dbReference type="PANTHER" id="PTHR33211:SF107">
    <property type="entry name" value="NON-SPECIFIC SERINE_THREONINE PROTEIN KINASE"/>
    <property type="match status" value="1"/>
</dbReference>
<dbReference type="Proteomes" id="UP000007241">
    <property type="component" value="Unassembled WGS sequence"/>
</dbReference>
<organism evidence="1 2">
    <name type="scientific">Batrachochytrium dendrobatidis (strain JAM81 / FGSC 10211)</name>
    <name type="common">Frog chytrid fungus</name>
    <dbReference type="NCBI Taxonomy" id="684364"/>
    <lineage>
        <taxon>Eukaryota</taxon>
        <taxon>Fungi</taxon>
        <taxon>Fungi incertae sedis</taxon>
        <taxon>Chytridiomycota</taxon>
        <taxon>Chytridiomycota incertae sedis</taxon>
        <taxon>Chytridiomycetes</taxon>
        <taxon>Rhizophydiales</taxon>
        <taxon>Rhizophydiales incertae sedis</taxon>
        <taxon>Batrachochytrium</taxon>
    </lineage>
</organism>
<dbReference type="AlphaFoldDB" id="F4NWF0"/>
<gene>
    <name evidence="1" type="ORF">BATDEDRAFT_34455</name>
</gene>
<dbReference type="PANTHER" id="PTHR33211">
    <property type="entry name" value="EXPRESSED PROTEIN"/>
    <property type="match status" value="1"/>
</dbReference>
<name>F4NWF0_BATDJ</name>
<keyword evidence="2" id="KW-1185">Reference proteome</keyword>
<dbReference type="RefSeq" id="XP_006676808.1">
    <property type="nucleotide sequence ID" value="XM_006676745.1"/>
</dbReference>
<dbReference type="InterPro" id="IPR027417">
    <property type="entry name" value="P-loop_NTPase"/>
</dbReference>
<dbReference type="SUPFAM" id="SSF52540">
    <property type="entry name" value="P-loop containing nucleoside triphosphate hydrolases"/>
    <property type="match status" value="1"/>
</dbReference>
<accession>F4NWF0</accession>
<dbReference type="OrthoDB" id="2126370at2759"/>
<dbReference type="EMBL" id="GL882880">
    <property type="protein sequence ID" value="EGF82818.1"/>
    <property type="molecule type" value="Genomic_DNA"/>
</dbReference>
<proteinExistence type="predicted"/>
<sequence>MENIPFYIQYLHNQPVKVETHYIGELERRRPLTDVGGLVAAVKQALPSKLGAIDPDELTIHYVVNGVETNYNSWDPISALGTNGTVGSNPLIIKSSSRMAGQTQDTAMDVDYSLEAVYKNLRQLIKLDEGKNVFSTQDSMEDIALDQGILNLDIQGINGVPNFLYSEKIYSDEEKIEIEMPVDRLLQFSYRNIVMIGVSGCGKTRTCYDLCRHYWGLYFDCSIDPDFTAMTEKLAQLAPAKKTETSQPEFERQSKRLIQCLISARIFVLKTLHETIPDLDSFTWLCIQRSRRTGGLFCRVFEHLSELPWSAFGKVYQELRLWFLKDGRVIFDESQHMLSLLKSGYRSTKSHQQSITAGEFDFPRSLFSFLTRTIIQDGFNNIWCGTQMRICTMDLIYSSAGLKPEDVFVFTDFNYLKPSEIFKLLSMWLRIDISKNIDLLQEISHSLQGRPRLVTSFLHKLINSTDIDGCYRGYIEEMTTKSGMYSPHSSFYCFWKDRIDWSIKPIKNADSCAAETRSVSEILVKLCISFSFGDGSSMSYSPELDLVQTGLVMVSKVIGGWHARMAEPIVLTAAVNYFADKNTPVLMDYFANQLFSPVGVPNLSCSERGYMMEYVIALRFIQGWWLQPKLREYLPQWAINLNITKPIGVIDCRSNKSDVNMFVQQLRRTNFPWIVFPPANAGPDLRYSVFSCNIKTTSTRSSDSAMYVGVNECRKNIETMDPKNWYKSQIPVQDQFKNDIIKSKFIHMRFELPYTAPSMKSGFESGEDGDNYIICVDLDSDFATNFFGSSFVNNLLKWLQPCKTCKRRNTNSAPAIDTSIERSSKKQKINCEVDAD</sequence>
<dbReference type="InParanoid" id="F4NWF0"/>
<evidence type="ECO:0000313" key="2">
    <source>
        <dbReference type="Proteomes" id="UP000007241"/>
    </source>
</evidence>
<dbReference type="HOGENOM" id="CLU_022134_0_0_1"/>
<dbReference type="GeneID" id="18240447"/>
<reference evidence="1 2" key="1">
    <citation type="submission" date="2009-12" db="EMBL/GenBank/DDBJ databases">
        <title>The draft genome of Batrachochytrium dendrobatidis.</title>
        <authorList>
            <consortium name="US DOE Joint Genome Institute (JGI-PGF)"/>
            <person name="Kuo A."/>
            <person name="Salamov A."/>
            <person name="Schmutz J."/>
            <person name="Lucas S."/>
            <person name="Pitluck S."/>
            <person name="Rosenblum E."/>
            <person name="Stajich J."/>
            <person name="Eisen M."/>
            <person name="Grigoriev I.V."/>
        </authorList>
    </citation>
    <scope>NUCLEOTIDE SEQUENCE [LARGE SCALE GENOMIC DNA]</scope>
    <source>
        <strain evidence="2">JAM81 / FGSC 10211</strain>
    </source>
</reference>